<sequence>MSKKAKLTIWWGFAAILVAVIAYAAYYFASLYQGIEGIQKKGEDSPFYQLKTVDTNASEPPKWEGSERVNILIMGVDRRGLKKGEIPRSDSMMVASLDPVKKKMYLFSILRDTYVDIPGYGKDRINTAITHGPNTAMQAAGDLLGLKIQYYVYTDFQGFEALVDAIGGIDFNVEKDMHYVSKADNHEYDIDLKKGMQHLDGKTALQYVRFRHDAMSDFSRTERQREFLKAVADKMKSTTSIMNLPQILQKVSPFIDTNISVNDMWKLANVAYGSTMSGSEQVPPMKLLVERKIGGASVLTVNDPNDLKRYVQDIFDKSEPVPVSSDGKTGY</sequence>
<dbReference type="Gene3D" id="3.40.630.190">
    <property type="entry name" value="LCP protein"/>
    <property type="match status" value="1"/>
</dbReference>
<dbReference type="Pfam" id="PF03816">
    <property type="entry name" value="LytR_cpsA_psr"/>
    <property type="match status" value="1"/>
</dbReference>
<dbReference type="PANTHER" id="PTHR33392">
    <property type="entry name" value="POLYISOPRENYL-TEICHOIC ACID--PEPTIDOGLYCAN TEICHOIC ACID TRANSFERASE TAGU"/>
    <property type="match status" value="1"/>
</dbReference>
<keyword evidence="2" id="KW-0472">Membrane</keyword>
<evidence type="ECO:0000256" key="1">
    <source>
        <dbReference type="ARBA" id="ARBA00006068"/>
    </source>
</evidence>
<evidence type="ECO:0000313" key="4">
    <source>
        <dbReference type="EMBL" id="MBP1938002.1"/>
    </source>
</evidence>
<dbReference type="EMBL" id="JAGGKP010000009">
    <property type="protein sequence ID" value="MBP1938002.1"/>
    <property type="molecule type" value="Genomic_DNA"/>
</dbReference>
<feature type="domain" description="Cell envelope-related transcriptional attenuator" evidence="3">
    <location>
        <begin position="88"/>
        <end position="237"/>
    </location>
</feature>
<gene>
    <name evidence="4" type="ORF">J2Z20_002919</name>
</gene>
<protein>
    <submittedName>
        <fullName evidence="4">LCP family protein required for cell wall assembly</fullName>
    </submittedName>
</protein>
<dbReference type="Proteomes" id="UP001519273">
    <property type="component" value="Unassembled WGS sequence"/>
</dbReference>
<keyword evidence="2" id="KW-0812">Transmembrane</keyword>
<dbReference type="InterPro" id="IPR004474">
    <property type="entry name" value="LytR_CpsA_psr"/>
</dbReference>
<feature type="transmembrane region" description="Helical" evidence="2">
    <location>
        <begin position="7"/>
        <end position="29"/>
    </location>
</feature>
<proteinExistence type="inferred from homology"/>
<name>A0ABS4H6Z2_9BACL</name>
<evidence type="ECO:0000313" key="5">
    <source>
        <dbReference type="Proteomes" id="UP001519273"/>
    </source>
</evidence>
<evidence type="ECO:0000256" key="2">
    <source>
        <dbReference type="SAM" id="Phobius"/>
    </source>
</evidence>
<dbReference type="NCBIfam" id="TIGR00350">
    <property type="entry name" value="lytR_cpsA_psr"/>
    <property type="match status" value="1"/>
</dbReference>
<comment type="similarity">
    <text evidence="1">Belongs to the LytR/CpsA/Psr (LCP) family.</text>
</comment>
<dbReference type="InterPro" id="IPR050922">
    <property type="entry name" value="LytR/CpsA/Psr_CW_biosynth"/>
</dbReference>
<evidence type="ECO:0000259" key="3">
    <source>
        <dbReference type="Pfam" id="PF03816"/>
    </source>
</evidence>
<organism evidence="4 5">
    <name type="scientific">Paenibacillus sediminis</name>
    <dbReference type="NCBI Taxonomy" id="664909"/>
    <lineage>
        <taxon>Bacteria</taxon>
        <taxon>Bacillati</taxon>
        <taxon>Bacillota</taxon>
        <taxon>Bacilli</taxon>
        <taxon>Bacillales</taxon>
        <taxon>Paenibacillaceae</taxon>
        <taxon>Paenibacillus</taxon>
    </lineage>
</organism>
<accession>A0ABS4H6Z2</accession>
<keyword evidence="2" id="KW-1133">Transmembrane helix</keyword>
<keyword evidence="5" id="KW-1185">Reference proteome</keyword>
<dbReference type="RefSeq" id="WP_209851695.1">
    <property type="nucleotide sequence ID" value="NZ_CBCRVE010000010.1"/>
</dbReference>
<reference evidence="4 5" key="1">
    <citation type="submission" date="2021-03" db="EMBL/GenBank/DDBJ databases">
        <title>Genomic Encyclopedia of Type Strains, Phase IV (KMG-IV): sequencing the most valuable type-strain genomes for metagenomic binning, comparative biology and taxonomic classification.</title>
        <authorList>
            <person name="Goeker M."/>
        </authorList>
    </citation>
    <scope>NUCLEOTIDE SEQUENCE [LARGE SCALE GENOMIC DNA]</scope>
    <source>
        <strain evidence="4 5">DSM 23491</strain>
    </source>
</reference>
<dbReference type="PANTHER" id="PTHR33392:SF6">
    <property type="entry name" value="POLYISOPRENYL-TEICHOIC ACID--PEPTIDOGLYCAN TEICHOIC ACID TRANSFERASE TAGU"/>
    <property type="match status" value="1"/>
</dbReference>
<comment type="caution">
    <text evidence="4">The sequence shown here is derived from an EMBL/GenBank/DDBJ whole genome shotgun (WGS) entry which is preliminary data.</text>
</comment>